<dbReference type="Gene3D" id="1.10.10.10">
    <property type="entry name" value="Winged helix-like DNA-binding domain superfamily/Winged helix DNA-binding domain"/>
    <property type="match status" value="1"/>
</dbReference>
<evidence type="ECO:0000313" key="3">
    <source>
        <dbReference type="Proteomes" id="UP000677457"/>
    </source>
</evidence>
<comment type="caution">
    <text evidence="2">The sequence shown here is derived from an EMBL/GenBank/DDBJ whole genome shotgun (WGS) entry which is preliminary data.</text>
</comment>
<protein>
    <recommendedName>
        <fullName evidence="4">BadM/Rrf2 family transcriptional regulator</fullName>
    </recommendedName>
</protein>
<dbReference type="PROSITE" id="PS01332">
    <property type="entry name" value="HTH_RRF2_1"/>
    <property type="match status" value="1"/>
</dbReference>
<dbReference type="Proteomes" id="UP000677457">
    <property type="component" value="Unassembled WGS sequence"/>
</dbReference>
<dbReference type="InterPro" id="IPR000944">
    <property type="entry name" value="Tscrpt_reg_Rrf2"/>
</dbReference>
<name>A0ABQ4JVI2_SALAC</name>
<keyword evidence="1" id="KW-0238">DNA-binding</keyword>
<organism evidence="2 3">
    <name type="scientific">Salinispora arenicola</name>
    <dbReference type="NCBI Taxonomy" id="168697"/>
    <lineage>
        <taxon>Bacteria</taxon>
        <taxon>Bacillati</taxon>
        <taxon>Actinomycetota</taxon>
        <taxon>Actinomycetes</taxon>
        <taxon>Micromonosporales</taxon>
        <taxon>Micromonosporaceae</taxon>
        <taxon>Salinispora</taxon>
    </lineage>
</organism>
<dbReference type="NCBIfam" id="TIGR00738">
    <property type="entry name" value="rrf2_super"/>
    <property type="match status" value="1"/>
</dbReference>
<dbReference type="SUPFAM" id="SSF46785">
    <property type="entry name" value="Winged helix' DNA-binding domain"/>
    <property type="match status" value="1"/>
</dbReference>
<evidence type="ECO:0008006" key="4">
    <source>
        <dbReference type="Google" id="ProtNLM"/>
    </source>
</evidence>
<dbReference type="EMBL" id="BOQM01000022">
    <property type="protein sequence ID" value="GIM86099.1"/>
    <property type="molecule type" value="Genomic_DNA"/>
</dbReference>
<proteinExistence type="predicted"/>
<dbReference type="PROSITE" id="PS51197">
    <property type="entry name" value="HTH_RRF2_2"/>
    <property type="match status" value="1"/>
</dbReference>
<dbReference type="PANTHER" id="PTHR33221:SF5">
    <property type="entry name" value="HTH-TYPE TRANSCRIPTIONAL REGULATOR ISCR"/>
    <property type="match status" value="1"/>
</dbReference>
<accession>A0ABQ4JVI2</accession>
<dbReference type="InterPro" id="IPR030489">
    <property type="entry name" value="TR_Rrf2-type_CS"/>
</dbReference>
<gene>
    <name evidence="2" type="ORF">Sar04_28350</name>
</gene>
<keyword evidence="3" id="KW-1185">Reference proteome</keyword>
<evidence type="ECO:0000313" key="2">
    <source>
        <dbReference type="EMBL" id="GIM86099.1"/>
    </source>
</evidence>
<dbReference type="InterPro" id="IPR036390">
    <property type="entry name" value="WH_DNA-bd_sf"/>
</dbReference>
<dbReference type="InterPro" id="IPR036388">
    <property type="entry name" value="WH-like_DNA-bd_sf"/>
</dbReference>
<dbReference type="Pfam" id="PF02082">
    <property type="entry name" value="Rrf2"/>
    <property type="match status" value="1"/>
</dbReference>
<reference evidence="2 3" key="1">
    <citation type="submission" date="2021-03" db="EMBL/GenBank/DDBJ databases">
        <title>Whole genome shotgun sequence of Salinispora arenicola NBRC 105043.</title>
        <authorList>
            <person name="Komaki H."/>
            <person name="Tamura T."/>
        </authorList>
    </citation>
    <scope>NUCLEOTIDE SEQUENCE [LARGE SCALE GENOMIC DNA]</scope>
    <source>
        <strain evidence="2 3">NBRC 105043</strain>
    </source>
</reference>
<evidence type="ECO:0000256" key="1">
    <source>
        <dbReference type="ARBA" id="ARBA00023125"/>
    </source>
</evidence>
<sequence length="206" mass="21935">MAKGSSGRDSGLAEWAGFRAGRIDRIGQIPCAVCRGNGWAGGGRPASLSDMRLSARVDYALRAVAELASVTGGVSTGRGRTVTADQIARAQEIPPKFLESILLQLRRGGVVRAQRGPEGGYWLARPAEEISLAEVIRVIDGPLAHVRGQRPEQLGYHGAARALQDVWIALRASERQILELVTVADVAGGTLPPRVTDLVADPRAWT</sequence>
<dbReference type="PANTHER" id="PTHR33221">
    <property type="entry name" value="WINGED HELIX-TURN-HELIX TRANSCRIPTIONAL REGULATOR, RRF2 FAMILY"/>
    <property type="match status" value="1"/>
</dbReference>